<keyword evidence="3" id="KW-1185">Reference proteome</keyword>
<proteinExistence type="predicted"/>
<organism evidence="2 3">
    <name type="scientific">Olea europaea subsp. europaea</name>
    <dbReference type="NCBI Taxonomy" id="158383"/>
    <lineage>
        <taxon>Eukaryota</taxon>
        <taxon>Viridiplantae</taxon>
        <taxon>Streptophyta</taxon>
        <taxon>Embryophyta</taxon>
        <taxon>Tracheophyta</taxon>
        <taxon>Spermatophyta</taxon>
        <taxon>Magnoliopsida</taxon>
        <taxon>eudicotyledons</taxon>
        <taxon>Gunneridae</taxon>
        <taxon>Pentapetalae</taxon>
        <taxon>asterids</taxon>
        <taxon>lamiids</taxon>
        <taxon>Lamiales</taxon>
        <taxon>Oleaceae</taxon>
        <taxon>Oleeae</taxon>
        <taxon>Olea</taxon>
    </lineage>
</organism>
<dbReference type="Proteomes" id="UP000594638">
    <property type="component" value="Unassembled WGS sequence"/>
</dbReference>
<dbReference type="AlphaFoldDB" id="A0A8S0S5X8"/>
<accession>A0A8S0S5X8</accession>
<evidence type="ECO:0000256" key="1">
    <source>
        <dbReference type="SAM" id="MobiDB-lite"/>
    </source>
</evidence>
<dbReference type="OrthoDB" id="761538at2759"/>
<feature type="non-terminal residue" evidence="2">
    <location>
        <position position="1"/>
    </location>
</feature>
<feature type="compositionally biased region" description="Polar residues" evidence="1">
    <location>
        <begin position="31"/>
        <end position="42"/>
    </location>
</feature>
<sequence>SSTRPFIPRPKSAPDINSPPPPSNSYLPPSTESMNSSRSAGSPITAFQKKLDDYIRKMKNTNLTTHNLEKFNKSLVARYSTPSPYYKGLTDFSLVINREKYSGSSHGRESNATSFVSSGSKSSFVLKVQEWGSYFTGARKLDKTSSSGTSLMKSSHDIRAAKIRETGTMITKIRTTTTKNDQESYSDWKRVTFNSINSKYDTIASSNKC</sequence>
<gene>
    <name evidence="2" type="ORF">OLEA9_A063672</name>
</gene>
<evidence type="ECO:0000313" key="2">
    <source>
        <dbReference type="EMBL" id="CAA2986675.1"/>
    </source>
</evidence>
<name>A0A8S0S5X8_OLEEU</name>
<comment type="caution">
    <text evidence="2">The sequence shown here is derived from an EMBL/GenBank/DDBJ whole genome shotgun (WGS) entry which is preliminary data.</text>
</comment>
<evidence type="ECO:0000313" key="3">
    <source>
        <dbReference type="Proteomes" id="UP000594638"/>
    </source>
</evidence>
<protein>
    <submittedName>
        <fullName evidence="2">Replication factor C subunit 3-like</fullName>
    </submittedName>
</protein>
<dbReference type="EMBL" id="CACTIH010003879">
    <property type="protein sequence ID" value="CAA2986675.1"/>
    <property type="molecule type" value="Genomic_DNA"/>
</dbReference>
<reference evidence="2 3" key="1">
    <citation type="submission" date="2019-12" db="EMBL/GenBank/DDBJ databases">
        <authorList>
            <person name="Alioto T."/>
            <person name="Alioto T."/>
            <person name="Gomez Garrido J."/>
        </authorList>
    </citation>
    <scope>NUCLEOTIDE SEQUENCE [LARGE SCALE GENOMIC DNA]</scope>
</reference>
<dbReference type="Gramene" id="OE9A063672T1">
    <property type="protein sequence ID" value="OE9A063672C1"/>
    <property type="gene ID" value="OE9A063672"/>
</dbReference>
<feature type="region of interest" description="Disordered" evidence="1">
    <location>
        <begin position="1"/>
        <end position="43"/>
    </location>
</feature>